<feature type="domain" description="Major facilitator superfamily (MFS) profile" evidence="7">
    <location>
        <begin position="1"/>
        <end position="420"/>
    </location>
</feature>
<feature type="transmembrane region" description="Helical" evidence="6">
    <location>
        <begin position="329"/>
        <end position="352"/>
    </location>
</feature>
<dbReference type="PROSITE" id="PS50850">
    <property type="entry name" value="MFS"/>
    <property type="match status" value="1"/>
</dbReference>
<accession>A0A4P7UNP7</accession>
<dbReference type="EMBL" id="CP036295">
    <property type="protein sequence ID" value="QCC86514.1"/>
    <property type="molecule type" value="Genomic_DNA"/>
</dbReference>
<evidence type="ECO:0000313" key="9">
    <source>
        <dbReference type="Proteomes" id="UP000297065"/>
    </source>
</evidence>
<feature type="transmembrane region" description="Helical" evidence="6">
    <location>
        <begin position="52"/>
        <end position="71"/>
    </location>
</feature>
<dbReference type="SUPFAM" id="SSF103473">
    <property type="entry name" value="MFS general substrate transporter"/>
    <property type="match status" value="1"/>
</dbReference>
<name>A0A4P7UNP7_DESDE</name>
<feature type="transmembrane region" description="Helical" evidence="6">
    <location>
        <begin position="300"/>
        <end position="323"/>
    </location>
</feature>
<dbReference type="Pfam" id="PF07690">
    <property type="entry name" value="MFS_1"/>
    <property type="match status" value="1"/>
</dbReference>
<dbReference type="GO" id="GO:0022857">
    <property type="term" value="F:transmembrane transporter activity"/>
    <property type="evidence" value="ECO:0007669"/>
    <property type="project" value="InterPro"/>
</dbReference>
<evidence type="ECO:0000256" key="3">
    <source>
        <dbReference type="ARBA" id="ARBA00022692"/>
    </source>
</evidence>
<dbReference type="InterPro" id="IPR036259">
    <property type="entry name" value="MFS_trans_sf"/>
</dbReference>
<dbReference type="Gene3D" id="1.20.1250.20">
    <property type="entry name" value="MFS general substrate transporter like domains"/>
    <property type="match status" value="1"/>
</dbReference>
<organism evidence="8 9">
    <name type="scientific">Desulfovibrio desulfuricans</name>
    <dbReference type="NCBI Taxonomy" id="876"/>
    <lineage>
        <taxon>Bacteria</taxon>
        <taxon>Pseudomonadati</taxon>
        <taxon>Thermodesulfobacteriota</taxon>
        <taxon>Desulfovibrionia</taxon>
        <taxon>Desulfovibrionales</taxon>
        <taxon>Desulfovibrionaceae</taxon>
        <taxon>Desulfovibrio</taxon>
    </lineage>
</organism>
<evidence type="ECO:0000313" key="8">
    <source>
        <dbReference type="EMBL" id="QCC86514.1"/>
    </source>
</evidence>
<dbReference type="InterPro" id="IPR050189">
    <property type="entry name" value="MFS_Efflux_Transporters"/>
</dbReference>
<keyword evidence="3 6" id="KW-0812">Transmembrane</keyword>
<keyword evidence="4 6" id="KW-1133">Transmembrane helix</keyword>
<reference evidence="8 9" key="1">
    <citation type="submission" date="2019-02" db="EMBL/GenBank/DDBJ databases">
        <title>Complete Genome Sequence of Desulfovibrio desulfuricans IC1, a Sulfonate Utilizing Anaerobe.</title>
        <authorList>
            <person name="Day L.A."/>
            <person name="De Leon K.B."/>
            <person name="Wall J.D."/>
        </authorList>
    </citation>
    <scope>NUCLEOTIDE SEQUENCE [LARGE SCALE GENOMIC DNA]</scope>
    <source>
        <strain evidence="8 9">IC1</strain>
    </source>
</reference>
<keyword evidence="5 6" id="KW-0472">Membrane</keyword>
<feature type="transmembrane region" description="Helical" evidence="6">
    <location>
        <begin position="83"/>
        <end position="103"/>
    </location>
</feature>
<dbReference type="GO" id="GO:0005886">
    <property type="term" value="C:plasma membrane"/>
    <property type="evidence" value="ECO:0007669"/>
    <property type="project" value="UniProtKB-SubCell"/>
</dbReference>
<feature type="transmembrane region" description="Helical" evidence="6">
    <location>
        <begin position="267"/>
        <end position="288"/>
    </location>
</feature>
<feature type="transmembrane region" description="Helical" evidence="6">
    <location>
        <begin position="115"/>
        <end position="135"/>
    </location>
</feature>
<feature type="transmembrane region" description="Helical" evidence="6">
    <location>
        <begin position="391"/>
        <end position="410"/>
    </location>
</feature>
<dbReference type="PANTHER" id="PTHR43124:SF3">
    <property type="entry name" value="CHLORAMPHENICOL EFFLUX PUMP RV0191"/>
    <property type="match status" value="1"/>
</dbReference>
<sequence length="420" mass="44331">MDATVFYRFAQGFSMVPVYFWLPALGCLGMGFMFLNVSAVAEQFRLLFDLNYAGLGVFLSAPFWAHTLVQVPAGLVVDRLGTLRALALSCVLCAAACFAPLLAPHSLWLAVVMRLIVGLATGLLFLAVVSAVKLLCPPVYMSRAQGLQGAAFSLGTMVPFVLLPWFGGFGWAAAYALGGLLPVMLLVLLVFTPLAPLRQESAATSLSLKELLAVLGRVAHNRRLWYIGCCHGFSFGTITALGNWLTVMLADSDKASGQAVAGSGGAVAAWALATSMVLLAGTFARLAGGELGRSMPKPRLLALLVAGIGLFYLLVALACSSWVSNVWMLFGFALPLAMCCGGTYATVFTLTIEVAGASQTATAIGFMSMLANCVNVALILLMGVVRQYAGGFAPAMCLAGLSVWALVFGGRKIDWRSRQK</sequence>
<protein>
    <submittedName>
        <fullName evidence="8">MFS transporter</fullName>
    </submittedName>
</protein>
<feature type="transmembrane region" description="Helical" evidence="6">
    <location>
        <begin position="224"/>
        <end position="247"/>
    </location>
</feature>
<comment type="subcellular location">
    <subcellularLocation>
        <location evidence="1">Cell membrane</location>
        <topology evidence="1">Multi-pass membrane protein</topology>
    </subcellularLocation>
</comment>
<dbReference type="InterPro" id="IPR011701">
    <property type="entry name" value="MFS"/>
</dbReference>
<dbReference type="OrthoDB" id="8596007at2"/>
<evidence type="ECO:0000256" key="5">
    <source>
        <dbReference type="ARBA" id="ARBA00023136"/>
    </source>
</evidence>
<proteinExistence type="predicted"/>
<evidence type="ECO:0000259" key="7">
    <source>
        <dbReference type="PROSITE" id="PS50850"/>
    </source>
</evidence>
<dbReference type="AlphaFoldDB" id="A0A4P7UNP7"/>
<feature type="transmembrane region" description="Helical" evidence="6">
    <location>
        <begin position="18"/>
        <end position="40"/>
    </location>
</feature>
<dbReference type="InterPro" id="IPR020846">
    <property type="entry name" value="MFS_dom"/>
</dbReference>
<dbReference type="Proteomes" id="UP000297065">
    <property type="component" value="Chromosome"/>
</dbReference>
<keyword evidence="2" id="KW-1003">Cell membrane</keyword>
<feature type="transmembrane region" description="Helical" evidence="6">
    <location>
        <begin position="172"/>
        <end position="191"/>
    </location>
</feature>
<evidence type="ECO:0000256" key="6">
    <source>
        <dbReference type="SAM" id="Phobius"/>
    </source>
</evidence>
<feature type="transmembrane region" description="Helical" evidence="6">
    <location>
        <begin position="364"/>
        <end position="385"/>
    </location>
</feature>
<evidence type="ECO:0000256" key="4">
    <source>
        <dbReference type="ARBA" id="ARBA00022989"/>
    </source>
</evidence>
<gene>
    <name evidence="8" type="ORF">DDIC_11635</name>
</gene>
<evidence type="ECO:0000256" key="1">
    <source>
        <dbReference type="ARBA" id="ARBA00004651"/>
    </source>
</evidence>
<dbReference type="PANTHER" id="PTHR43124">
    <property type="entry name" value="PURINE EFFLUX PUMP PBUE"/>
    <property type="match status" value="1"/>
</dbReference>
<evidence type="ECO:0000256" key="2">
    <source>
        <dbReference type="ARBA" id="ARBA00022475"/>
    </source>
</evidence>